<dbReference type="PROSITE" id="PS00018">
    <property type="entry name" value="EF_HAND_1"/>
    <property type="match status" value="1"/>
</dbReference>
<dbReference type="STRING" id="490189.SAMN02927903_02001"/>
<proteinExistence type="predicted"/>
<dbReference type="Gene3D" id="3.10.50.40">
    <property type="match status" value="1"/>
</dbReference>
<dbReference type="PROSITE" id="PS51257">
    <property type="entry name" value="PROKAR_LIPOPROTEIN"/>
    <property type="match status" value="1"/>
</dbReference>
<name>A0A1G5HTL8_9FLAO</name>
<dbReference type="OrthoDB" id="1424215at2"/>
<gene>
    <name evidence="1" type="ORF">SAMN02927903_02001</name>
</gene>
<dbReference type="AlphaFoldDB" id="A0A1G5HTL8"/>
<dbReference type="InterPro" id="IPR018247">
    <property type="entry name" value="EF_Hand_1_Ca_BS"/>
</dbReference>
<protein>
    <submittedName>
        <fullName evidence="1">Uncharacterized protein</fullName>
    </submittedName>
</protein>
<dbReference type="InterPro" id="IPR046357">
    <property type="entry name" value="PPIase_dom_sf"/>
</dbReference>
<dbReference type="RefSeq" id="WP_091142788.1">
    <property type="nucleotide sequence ID" value="NZ_FMVF01000008.1"/>
</dbReference>
<dbReference type="EMBL" id="FMVF01000008">
    <property type="protein sequence ID" value="SCY67097.1"/>
    <property type="molecule type" value="Genomic_DNA"/>
</dbReference>
<sequence>MSKFKFYFLAFATLSVLFSCDKNNNSVDYEILQDYGVQYTYDLSVIEDYLKTHYIEEIVNNPGGVDDQDIKLSPIPEGGTQEAIWDSPLLHFVDVERHTMTYRIYYIKQREGAGDQPSRVDRVLTSYDGAYLKMGEEPTRFEYVQTPTSYLPLHSVIVGWSEIFRLFKDGNLVENPGNPATFEDFGAGVMFVPSGLAYYNQATSTIPKYAQLMFKFKLYDVKLDDQDGDGIYSNDEDINGDGFFDDDSDGDGIVDYQDTDDDGDGHLTRNEIKNASGELYDFNLIPDCSGDTSNPDRLKRHLDPACTKENE</sequence>
<dbReference type="Proteomes" id="UP000199354">
    <property type="component" value="Unassembled WGS sequence"/>
</dbReference>
<reference evidence="1 2" key="1">
    <citation type="submission" date="2016-10" db="EMBL/GenBank/DDBJ databases">
        <authorList>
            <person name="de Groot N.N."/>
        </authorList>
    </citation>
    <scope>NUCLEOTIDE SEQUENCE [LARGE SCALE GENOMIC DNA]</scope>
    <source>
        <strain evidence="1 2">CGMCC 1.7031</strain>
    </source>
</reference>
<organism evidence="1 2">
    <name type="scientific">Flavobacterium caeni</name>
    <dbReference type="NCBI Taxonomy" id="490189"/>
    <lineage>
        <taxon>Bacteria</taxon>
        <taxon>Pseudomonadati</taxon>
        <taxon>Bacteroidota</taxon>
        <taxon>Flavobacteriia</taxon>
        <taxon>Flavobacteriales</taxon>
        <taxon>Flavobacteriaceae</taxon>
        <taxon>Flavobacterium</taxon>
    </lineage>
</organism>
<keyword evidence="2" id="KW-1185">Reference proteome</keyword>
<evidence type="ECO:0000313" key="2">
    <source>
        <dbReference type="Proteomes" id="UP000199354"/>
    </source>
</evidence>
<evidence type="ECO:0000313" key="1">
    <source>
        <dbReference type="EMBL" id="SCY67097.1"/>
    </source>
</evidence>
<accession>A0A1G5HTL8</accession>
<dbReference type="GO" id="GO:0003755">
    <property type="term" value="F:peptidyl-prolyl cis-trans isomerase activity"/>
    <property type="evidence" value="ECO:0007669"/>
    <property type="project" value="InterPro"/>
</dbReference>